<keyword evidence="7" id="KW-0684">Rhamnose metabolism</keyword>
<keyword evidence="6" id="KW-1015">Disulfide bond</keyword>
<dbReference type="AlphaFoldDB" id="A0A399SYE4"/>
<keyword evidence="2 11" id="KW-0808">Transferase</keyword>
<evidence type="ECO:0000313" key="12">
    <source>
        <dbReference type="Proteomes" id="UP000265926"/>
    </source>
</evidence>
<dbReference type="Gene3D" id="3.30.420.40">
    <property type="match status" value="2"/>
</dbReference>
<protein>
    <recommendedName>
        <fullName evidence="8">Rhamnulokinase</fullName>
        <ecNumber evidence="8">2.7.1.5</ecNumber>
    </recommendedName>
</protein>
<comment type="caution">
    <text evidence="11">The sequence shown here is derived from an EMBL/GenBank/DDBJ whole genome shotgun (WGS) entry which is preliminary data.</text>
</comment>
<name>A0A399SYE4_9BACT</name>
<evidence type="ECO:0000256" key="3">
    <source>
        <dbReference type="ARBA" id="ARBA00022741"/>
    </source>
</evidence>
<evidence type="ECO:0000259" key="10">
    <source>
        <dbReference type="Pfam" id="PF02782"/>
    </source>
</evidence>
<dbReference type="EMBL" id="QWGR01000009">
    <property type="protein sequence ID" value="RIJ47151.1"/>
    <property type="molecule type" value="Genomic_DNA"/>
</dbReference>
<dbReference type="PANTHER" id="PTHR10196:SF93">
    <property type="entry name" value="L-RHAMNULOKINASE"/>
    <property type="match status" value="1"/>
</dbReference>
<dbReference type="CDD" id="cd07771">
    <property type="entry name" value="ASKHA_NBD_FGGY_RhaB-like"/>
    <property type="match status" value="1"/>
</dbReference>
<dbReference type="GO" id="GO:0005524">
    <property type="term" value="F:ATP binding"/>
    <property type="evidence" value="ECO:0007669"/>
    <property type="project" value="UniProtKB-KW"/>
</dbReference>
<evidence type="ECO:0000256" key="6">
    <source>
        <dbReference type="ARBA" id="ARBA00023157"/>
    </source>
</evidence>
<evidence type="ECO:0000313" key="11">
    <source>
        <dbReference type="EMBL" id="RIJ47151.1"/>
    </source>
</evidence>
<dbReference type="GO" id="GO:0019301">
    <property type="term" value="P:rhamnose catabolic process"/>
    <property type="evidence" value="ECO:0007669"/>
    <property type="project" value="UniProtKB-UniRule"/>
</dbReference>
<dbReference type="OrthoDB" id="9805576at2"/>
<dbReference type="NCBIfam" id="TIGR02627">
    <property type="entry name" value="rhamnulo_kin"/>
    <property type="match status" value="1"/>
</dbReference>
<reference evidence="11 12" key="1">
    <citation type="submission" date="2018-08" db="EMBL/GenBank/DDBJ databases">
        <title>Pallidiluteibacterium maritimus gen. nov., sp. nov., isolated from coastal sediment.</title>
        <authorList>
            <person name="Zhou L.Y."/>
        </authorList>
    </citation>
    <scope>NUCLEOTIDE SEQUENCE [LARGE SCALE GENOMIC DNA]</scope>
    <source>
        <strain evidence="11 12">XSD2</strain>
    </source>
</reference>
<keyword evidence="5" id="KW-0067">ATP-binding</keyword>
<dbReference type="GO" id="GO:0008993">
    <property type="term" value="F:rhamnulokinase activity"/>
    <property type="evidence" value="ECO:0007669"/>
    <property type="project" value="UniProtKB-UniRule"/>
</dbReference>
<dbReference type="GO" id="GO:0005829">
    <property type="term" value="C:cytosol"/>
    <property type="evidence" value="ECO:0007669"/>
    <property type="project" value="TreeGrafter"/>
</dbReference>
<dbReference type="GO" id="GO:0004370">
    <property type="term" value="F:glycerol kinase activity"/>
    <property type="evidence" value="ECO:0007669"/>
    <property type="project" value="TreeGrafter"/>
</dbReference>
<evidence type="ECO:0000256" key="5">
    <source>
        <dbReference type="ARBA" id="ARBA00022840"/>
    </source>
</evidence>
<gene>
    <name evidence="11" type="primary">rhaB</name>
    <name evidence="11" type="ORF">D1614_15440</name>
</gene>
<dbReference type="GO" id="GO:0006071">
    <property type="term" value="P:glycerol metabolic process"/>
    <property type="evidence" value="ECO:0007669"/>
    <property type="project" value="TreeGrafter"/>
</dbReference>
<evidence type="ECO:0000256" key="7">
    <source>
        <dbReference type="ARBA" id="ARBA00023308"/>
    </source>
</evidence>
<dbReference type="InterPro" id="IPR013449">
    <property type="entry name" value="Rhamnulokinase"/>
</dbReference>
<keyword evidence="12" id="KW-1185">Reference proteome</keyword>
<dbReference type="Pfam" id="PF00370">
    <property type="entry name" value="FGGY_N"/>
    <property type="match status" value="1"/>
</dbReference>
<organism evidence="11 12">
    <name type="scientific">Maribellus luteus</name>
    <dbReference type="NCBI Taxonomy" id="2305463"/>
    <lineage>
        <taxon>Bacteria</taxon>
        <taxon>Pseudomonadati</taxon>
        <taxon>Bacteroidota</taxon>
        <taxon>Bacteroidia</taxon>
        <taxon>Marinilabiliales</taxon>
        <taxon>Prolixibacteraceae</taxon>
        <taxon>Maribellus</taxon>
    </lineage>
</organism>
<evidence type="ECO:0000256" key="2">
    <source>
        <dbReference type="ARBA" id="ARBA00022679"/>
    </source>
</evidence>
<dbReference type="EC" id="2.7.1.5" evidence="8"/>
<dbReference type="InterPro" id="IPR018484">
    <property type="entry name" value="FGGY_N"/>
</dbReference>
<dbReference type="InterPro" id="IPR018485">
    <property type="entry name" value="FGGY_C"/>
</dbReference>
<dbReference type="RefSeq" id="WP_119438868.1">
    <property type="nucleotide sequence ID" value="NZ_QWGR01000009.1"/>
</dbReference>
<dbReference type="Proteomes" id="UP000265926">
    <property type="component" value="Unassembled WGS sequence"/>
</dbReference>
<dbReference type="SUPFAM" id="SSF53067">
    <property type="entry name" value="Actin-like ATPase domain"/>
    <property type="match status" value="2"/>
</dbReference>
<dbReference type="Pfam" id="PF02782">
    <property type="entry name" value="FGGY_C"/>
    <property type="match status" value="1"/>
</dbReference>
<feature type="domain" description="Carbohydrate kinase FGGY C-terminal" evidence="10">
    <location>
        <begin position="257"/>
        <end position="447"/>
    </location>
</feature>
<evidence type="ECO:0000256" key="4">
    <source>
        <dbReference type="ARBA" id="ARBA00022777"/>
    </source>
</evidence>
<dbReference type="PANTHER" id="PTHR10196">
    <property type="entry name" value="SUGAR KINASE"/>
    <property type="match status" value="1"/>
</dbReference>
<proteinExistence type="inferred from homology"/>
<keyword evidence="3" id="KW-0547">Nucleotide-binding</keyword>
<sequence length="489" mass="54553">MSKKHFLAFDLGASSGRAILGTLEKGNLELQEIHRFKNQMIRIHGSYYWNIYSLFDELKTGLKKCVNEYKIQPDSIGIDTWGVDYSLVSASGQLVGLPFAYRDHRTDHAMEEFFGVMPKEETYLLSGIQFMQFNTLFQLFASNKESHSRLNIAKSLLFTPDTLNYLFTGVKKNEYTIASTSQMLKPGKAEWEEKLVKACGISKELLGTIVQPGEVIGTILAEIQEDTGSAEIPCIAVASHDTASAIASVPAEDGNWAYLSSGTWSLLGIESPTPLVSEETLRMNFTNEGGVDGTTRFLKNIMGMWLIQECKRIWDEEKEMDWQEIVDLTCEAEHFKCLINPDDPVFLNPGNMPKAIQEFCARTGQVVPQTKGEVARCIYDSLVLKYKYTIHQVESVTGNKIEKLHIIGGGARNEMLNQLTADATGIPVWAGPTEATAIGNLMIQAKALGEVSSLSEIRTIVKRSFEPQEYVPAANLDWEAAYEKFLKLT</sequence>
<dbReference type="InterPro" id="IPR043129">
    <property type="entry name" value="ATPase_NBD"/>
</dbReference>
<evidence type="ECO:0000259" key="9">
    <source>
        <dbReference type="Pfam" id="PF00370"/>
    </source>
</evidence>
<accession>A0A399SYE4</accession>
<keyword evidence="4 11" id="KW-0418">Kinase</keyword>
<comment type="similarity">
    <text evidence="1">Belongs to the FGGY kinase family.</text>
</comment>
<evidence type="ECO:0000256" key="1">
    <source>
        <dbReference type="ARBA" id="ARBA00009156"/>
    </source>
</evidence>
<evidence type="ECO:0000256" key="8">
    <source>
        <dbReference type="NCBIfam" id="TIGR02627"/>
    </source>
</evidence>
<feature type="domain" description="Carbohydrate kinase FGGY N-terminal" evidence="9">
    <location>
        <begin position="7"/>
        <end position="245"/>
    </location>
</feature>